<dbReference type="PANTHER" id="PTHR37042">
    <property type="entry name" value="OUTER MEMBRANE PROTEIN RV1973"/>
    <property type="match status" value="1"/>
</dbReference>
<feature type="compositionally biased region" description="Acidic residues" evidence="3">
    <location>
        <begin position="12"/>
        <end position="22"/>
    </location>
</feature>
<dbReference type="EMBL" id="UGQY01000001">
    <property type="protein sequence ID" value="STZ72577.1"/>
    <property type="molecule type" value="Genomic_DNA"/>
</dbReference>
<evidence type="ECO:0000256" key="4">
    <source>
        <dbReference type="SAM" id="Phobius"/>
    </source>
</evidence>
<dbReference type="AlphaFoldDB" id="A0A378U575"/>
<sequence>MSTRLKTKETSEADIDAGDDDLLEHARMELPDETRGDADEPAVEAASEPAEAEEHPTSTARRSVMWLTYGIIPVLIVGLAACAGYLLWKDSSLRAAQAASVSAVPAATDSTIKMLSYKPDTVQKDLEAAGEGLTGAFKDSYNALTHDVVIPGAQQKQISAVATVPAASVVSATAKRAVVMVFVNQTTIVGADPPTATASTVRVTMDKVGDRWLVSDFTPI</sequence>
<protein>
    <submittedName>
        <fullName evidence="5">MCE associated membrane protein</fullName>
    </submittedName>
</protein>
<accession>A0A378U575</accession>
<keyword evidence="4" id="KW-1133">Transmembrane helix</keyword>
<feature type="transmembrane region" description="Helical" evidence="4">
    <location>
        <begin position="66"/>
        <end position="88"/>
    </location>
</feature>
<feature type="compositionally biased region" description="Basic and acidic residues" evidence="3">
    <location>
        <begin position="23"/>
        <end position="38"/>
    </location>
</feature>
<keyword evidence="2 4" id="KW-0472">Membrane</keyword>
<evidence type="ECO:0000313" key="5">
    <source>
        <dbReference type="EMBL" id="STZ72577.1"/>
    </source>
</evidence>
<dbReference type="PANTHER" id="PTHR37042:SF4">
    <property type="entry name" value="OUTER MEMBRANE PROTEIN RV1973"/>
    <property type="match status" value="1"/>
</dbReference>
<organism evidence="5 6">
    <name type="scientific">Mycolicibacterium fortuitum</name>
    <name type="common">Mycobacterium fortuitum</name>
    <dbReference type="NCBI Taxonomy" id="1766"/>
    <lineage>
        <taxon>Bacteria</taxon>
        <taxon>Bacillati</taxon>
        <taxon>Actinomycetota</taxon>
        <taxon>Actinomycetes</taxon>
        <taxon>Mycobacteriales</taxon>
        <taxon>Mycobacteriaceae</taxon>
        <taxon>Mycolicibacterium</taxon>
    </lineage>
</organism>
<gene>
    <name evidence="5" type="ORF">NCTC1542_00114</name>
</gene>
<dbReference type="Proteomes" id="UP000255389">
    <property type="component" value="Unassembled WGS sequence"/>
</dbReference>
<feature type="region of interest" description="Disordered" evidence="3">
    <location>
        <begin position="1"/>
        <end position="59"/>
    </location>
</feature>
<name>A0A378U575_MYCFO</name>
<feature type="compositionally biased region" description="Basic and acidic residues" evidence="3">
    <location>
        <begin position="1"/>
        <end position="11"/>
    </location>
</feature>
<evidence type="ECO:0000313" key="6">
    <source>
        <dbReference type="Proteomes" id="UP000255389"/>
    </source>
</evidence>
<dbReference type="GO" id="GO:0016020">
    <property type="term" value="C:membrane"/>
    <property type="evidence" value="ECO:0007669"/>
    <property type="project" value="UniProtKB-SubCell"/>
</dbReference>
<reference evidence="5 6" key="1">
    <citation type="submission" date="2018-06" db="EMBL/GenBank/DDBJ databases">
        <authorList>
            <consortium name="Pathogen Informatics"/>
            <person name="Doyle S."/>
        </authorList>
    </citation>
    <scope>NUCLEOTIDE SEQUENCE [LARGE SCALE GENOMIC DNA]</scope>
    <source>
        <strain evidence="5 6">NCTC1542</strain>
    </source>
</reference>
<evidence type="ECO:0000256" key="1">
    <source>
        <dbReference type="ARBA" id="ARBA00004370"/>
    </source>
</evidence>
<comment type="subcellular location">
    <subcellularLocation>
        <location evidence="1">Membrane</location>
    </subcellularLocation>
</comment>
<evidence type="ECO:0000256" key="3">
    <source>
        <dbReference type="SAM" id="MobiDB-lite"/>
    </source>
</evidence>
<dbReference type="RefSeq" id="WP_237158549.1">
    <property type="nucleotide sequence ID" value="NZ_JAAZWN010000005.1"/>
</dbReference>
<proteinExistence type="predicted"/>
<evidence type="ECO:0000256" key="2">
    <source>
        <dbReference type="ARBA" id="ARBA00023136"/>
    </source>
</evidence>
<keyword evidence="4" id="KW-0812">Transmembrane</keyword>